<dbReference type="HOGENOM" id="CLU_124484_0_0_11"/>
<evidence type="ECO:0000256" key="1">
    <source>
        <dbReference type="SAM" id="Phobius"/>
    </source>
</evidence>
<sequence length="124" mass="12838">MAGVLATATGAFLSGAEGAYSVALGVFIAAAFFALGLLALGYVNHRWPELFFGAAMVIYTSQMGVLFVVLILLRDAAFLHGRAFAAGVLVGTAVWLAGQVRAHMNLKILYVVPESSSSSSGGPM</sequence>
<dbReference type="EMBL" id="CP009922">
    <property type="protein sequence ID" value="AKG45520.1"/>
    <property type="molecule type" value="Genomic_DNA"/>
</dbReference>
<dbReference type="RefSeq" id="WP_386533248.1">
    <property type="nucleotide sequence ID" value="NZ_JBHWDJ010000005.1"/>
</dbReference>
<keyword evidence="1" id="KW-1133">Transmembrane helix</keyword>
<reference evidence="2" key="1">
    <citation type="submission" date="2019-08" db="EMBL/GenBank/DDBJ databases">
        <title>Complete genome sequence of a mangrove-derived Streptomyces xiamenensis.</title>
        <authorList>
            <person name="Xu J."/>
        </authorList>
    </citation>
    <scope>NUCLEOTIDE SEQUENCE</scope>
    <source>
        <strain evidence="2">318</strain>
    </source>
</reference>
<organism evidence="2 3">
    <name type="scientific">Streptomyces xiamenensis</name>
    <dbReference type="NCBI Taxonomy" id="408015"/>
    <lineage>
        <taxon>Bacteria</taxon>
        <taxon>Bacillati</taxon>
        <taxon>Actinomycetota</taxon>
        <taxon>Actinomycetes</taxon>
        <taxon>Kitasatosporales</taxon>
        <taxon>Streptomycetaceae</taxon>
        <taxon>Streptomyces</taxon>
    </lineage>
</organism>
<keyword evidence="3" id="KW-1185">Reference proteome</keyword>
<feature type="transmembrane region" description="Helical" evidence="1">
    <location>
        <begin position="20"/>
        <end position="43"/>
    </location>
</feature>
<dbReference type="Proteomes" id="UP000034034">
    <property type="component" value="Chromosome"/>
</dbReference>
<dbReference type="STRING" id="408015.SXIM_41360"/>
<dbReference type="KEGG" id="sxi:SXIM_41360"/>
<feature type="transmembrane region" description="Helical" evidence="1">
    <location>
        <begin position="50"/>
        <end position="73"/>
    </location>
</feature>
<dbReference type="PATRIC" id="fig|408015.6.peg.4191"/>
<feature type="transmembrane region" description="Helical" evidence="1">
    <location>
        <begin position="79"/>
        <end position="98"/>
    </location>
</feature>
<accession>A0A0F7FXT5</accession>
<keyword evidence="1" id="KW-0812">Transmembrane</keyword>
<evidence type="ECO:0000313" key="2">
    <source>
        <dbReference type="EMBL" id="AKG45520.1"/>
    </source>
</evidence>
<keyword evidence="1" id="KW-0472">Membrane</keyword>
<evidence type="ECO:0000313" key="3">
    <source>
        <dbReference type="Proteomes" id="UP000034034"/>
    </source>
</evidence>
<gene>
    <name evidence="2" type="ORF">SXIM_41360</name>
</gene>
<name>A0A0F7FXT5_9ACTN</name>
<proteinExistence type="predicted"/>
<protein>
    <submittedName>
        <fullName evidence="2">ATP synthase I</fullName>
    </submittedName>
</protein>
<dbReference type="AlphaFoldDB" id="A0A0F7FXT5"/>